<dbReference type="Proteomes" id="UP000095767">
    <property type="component" value="Unassembled WGS sequence"/>
</dbReference>
<accession>A0A1E5WBS2</accession>
<keyword evidence="4 7" id="KW-0413">Isomerase</keyword>
<dbReference type="PANTHER" id="PTHR48073">
    <property type="entry name" value="O-SUCCINYLBENZOATE SYNTHASE-RELATED"/>
    <property type="match status" value="1"/>
</dbReference>
<feature type="binding site" evidence="6">
    <location>
        <position position="337"/>
    </location>
    <ligand>
        <name>Mg(2+)</name>
        <dbReference type="ChEBI" id="CHEBI:18420"/>
    </ligand>
</feature>
<dbReference type="InterPro" id="IPR029065">
    <property type="entry name" value="Enolase_C-like"/>
</dbReference>
<dbReference type="InterPro" id="IPR013342">
    <property type="entry name" value="Mandelate_racemase_C"/>
</dbReference>
<evidence type="ECO:0000256" key="1">
    <source>
        <dbReference type="ARBA" id="ARBA00008031"/>
    </source>
</evidence>
<dbReference type="EMBL" id="LWDX02014320">
    <property type="protein sequence ID" value="OEL34774.1"/>
    <property type="molecule type" value="Genomic_DNA"/>
</dbReference>
<comment type="cofactor">
    <cofactor evidence="6 7">
        <name>Mg(2+)</name>
        <dbReference type="ChEBI" id="CHEBI:18420"/>
    </cofactor>
    <text evidence="6 7">Binds 1 Mg(2+) ion per subunit.</text>
</comment>
<dbReference type="STRING" id="888268.A0A1E5WBS2"/>
<feature type="active site" description="Proton acceptor; specific for (S)-substrate epimerization" evidence="5">
    <location>
        <position position="361"/>
    </location>
</feature>
<dbReference type="InterPro" id="IPR034603">
    <property type="entry name" value="Dipeptide_epimerase"/>
</dbReference>
<dbReference type="CDD" id="cd03319">
    <property type="entry name" value="L-Ala-DL-Glu_epimerase"/>
    <property type="match status" value="1"/>
</dbReference>
<comment type="caution">
    <text evidence="10">The sequence shown here is derived from an EMBL/GenBank/DDBJ whole genome shotgun (WGS) entry which is preliminary data.</text>
</comment>
<dbReference type="InterPro" id="IPR036849">
    <property type="entry name" value="Enolase-like_C_sf"/>
</dbReference>
<evidence type="ECO:0000256" key="5">
    <source>
        <dbReference type="PIRSR" id="PIRSR634603-1"/>
    </source>
</evidence>
<keyword evidence="11" id="KW-1185">Reference proteome</keyword>
<organism evidence="10 11">
    <name type="scientific">Dichanthelium oligosanthes</name>
    <dbReference type="NCBI Taxonomy" id="888268"/>
    <lineage>
        <taxon>Eukaryota</taxon>
        <taxon>Viridiplantae</taxon>
        <taxon>Streptophyta</taxon>
        <taxon>Embryophyta</taxon>
        <taxon>Tracheophyta</taxon>
        <taxon>Spermatophyta</taxon>
        <taxon>Magnoliopsida</taxon>
        <taxon>Liliopsida</taxon>
        <taxon>Poales</taxon>
        <taxon>Poaceae</taxon>
        <taxon>PACMAD clade</taxon>
        <taxon>Panicoideae</taxon>
        <taxon>Panicodae</taxon>
        <taxon>Paniceae</taxon>
        <taxon>Dichantheliinae</taxon>
        <taxon>Dichanthelium</taxon>
    </lineage>
</organism>
<feature type="binding site" evidence="6">
    <location>
        <position position="280"/>
    </location>
    <ligand>
        <name>Mg(2+)</name>
        <dbReference type="ChEBI" id="CHEBI:18420"/>
    </ligand>
</feature>
<evidence type="ECO:0000256" key="7">
    <source>
        <dbReference type="RuleBase" id="RU366006"/>
    </source>
</evidence>
<protein>
    <recommendedName>
        <fullName evidence="7">Dipeptide epimerase</fullName>
        <ecNumber evidence="7">5.1.1.-</ecNumber>
    </recommendedName>
</protein>
<reference evidence="10 11" key="1">
    <citation type="submission" date="2016-09" db="EMBL/GenBank/DDBJ databases">
        <title>The draft genome of Dichanthelium oligosanthes: A C3 panicoid grass species.</title>
        <authorList>
            <person name="Studer A.J."/>
            <person name="Schnable J.C."/>
            <person name="Brutnell T.P."/>
        </authorList>
    </citation>
    <scope>NUCLEOTIDE SEQUENCE [LARGE SCALE GENOMIC DNA]</scope>
    <source>
        <strain evidence="11">cv. Kellogg 1175</strain>
        <tissue evidence="10">Leaf</tissue>
    </source>
</reference>
<dbReference type="OrthoDB" id="17395at2759"/>
<evidence type="ECO:0000313" key="11">
    <source>
        <dbReference type="Proteomes" id="UP000095767"/>
    </source>
</evidence>
<evidence type="ECO:0000313" key="10">
    <source>
        <dbReference type="EMBL" id="OEL34774.1"/>
    </source>
</evidence>
<dbReference type="Gene3D" id="3.20.20.120">
    <property type="entry name" value="Enolase-like C-terminal domain"/>
    <property type="match status" value="1"/>
</dbReference>
<dbReference type="SUPFAM" id="SSF54826">
    <property type="entry name" value="Enolase N-terminal domain-like"/>
    <property type="match status" value="1"/>
</dbReference>
<dbReference type="PANTHER" id="PTHR48073:SF2">
    <property type="entry name" value="O-SUCCINYLBENZOATE SYNTHASE"/>
    <property type="match status" value="1"/>
</dbReference>
<comment type="similarity">
    <text evidence="1 7">Belongs to the mandelate racemase/muconate lactonizing enzyme family.</text>
</comment>
<dbReference type="Pfam" id="PF13378">
    <property type="entry name" value="MR_MLE_C"/>
    <property type="match status" value="1"/>
</dbReference>
<feature type="active site" description="Proton acceptor; specific for (R)-substrate epimerization" evidence="5">
    <location>
        <position position="253"/>
    </location>
</feature>
<evidence type="ECO:0000256" key="8">
    <source>
        <dbReference type="SAM" id="MobiDB-lite"/>
    </source>
</evidence>
<feature type="domain" description="Mandelate racemase/muconate lactonizing enzyme C-terminal" evidence="9">
    <location>
        <begin position="212"/>
        <end position="326"/>
    </location>
</feature>
<evidence type="ECO:0000256" key="6">
    <source>
        <dbReference type="PIRSR" id="PIRSR634603-3"/>
    </source>
</evidence>
<gene>
    <name evidence="10" type="ORF">BAE44_0004204</name>
</gene>
<feature type="compositionally biased region" description="Polar residues" evidence="8">
    <location>
        <begin position="1"/>
        <end position="12"/>
    </location>
</feature>
<proteinExistence type="inferred from homology"/>
<evidence type="ECO:0000256" key="2">
    <source>
        <dbReference type="ARBA" id="ARBA00022723"/>
    </source>
</evidence>
<keyword evidence="3 6" id="KW-0460">Magnesium</keyword>
<evidence type="ECO:0000259" key="9">
    <source>
        <dbReference type="SMART" id="SM00922"/>
    </source>
</evidence>
<dbReference type="EC" id="5.1.1.-" evidence="7"/>
<name>A0A1E5WBS2_9POAL</name>
<dbReference type="Gene3D" id="3.30.390.10">
    <property type="entry name" value="Enolase-like, N-terminal domain"/>
    <property type="match status" value="1"/>
</dbReference>
<feature type="region of interest" description="Disordered" evidence="8">
    <location>
        <begin position="1"/>
        <end position="56"/>
    </location>
</feature>
<dbReference type="AlphaFoldDB" id="A0A1E5WBS2"/>
<evidence type="ECO:0000256" key="4">
    <source>
        <dbReference type="ARBA" id="ARBA00023235"/>
    </source>
</evidence>
<dbReference type="GO" id="GO:0046872">
    <property type="term" value="F:metal ion binding"/>
    <property type="evidence" value="ECO:0007669"/>
    <property type="project" value="UniProtKB-KW"/>
</dbReference>
<dbReference type="SMART" id="SM00922">
    <property type="entry name" value="MR_MLE"/>
    <property type="match status" value="1"/>
</dbReference>
<dbReference type="InterPro" id="IPR029017">
    <property type="entry name" value="Enolase-like_N"/>
</dbReference>
<evidence type="ECO:0000256" key="3">
    <source>
        <dbReference type="ARBA" id="ARBA00022842"/>
    </source>
</evidence>
<keyword evidence="2 6" id="KW-0479">Metal-binding</keyword>
<dbReference type="GO" id="GO:0016855">
    <property type="term" value="F:racemase and epimerase activity, acting on amino acids and derivatives"/>
    <property type="evidence" value="ECO:0007669"/>
    <property type="project" value="UniProtKB-UniRule"/>
</dbReference>
<feature type="binding site" evidence="6">
    <location>
        <position position="308"/>
    </location>
    <ligand>
        <name>Mg(2+)</name>
        <dbReference type="ChEBI" id="CHEBI:18420"/>
    </ligand>
</feature>
<dbReference type="SUPFAM" id="SSF51604">
    <property type="entry name" value="Enolase C-terminal domain-like"/>
    <property type="match status" value="1"/>
</dbReference>
<sequence length="500" mass="53109">MDPSISSATSPLRLSAASPGATNASPRPSLVAAAGRQPAARLRTVSPSPPAPASSPVESFGFDALKETFSVDVAAAEARPLGVPLAAPFTIASSRLEAVSNVAVRVELRSGAVGWGEAPVLPSVTAEDQPAALAAAGRACHALAGAPAAPLGAMLREVAGVLPGHAFASVRNPHLLSSDTTHQVKFAFCYSYSGLTDTRFPVPCVFDCNCFPIKARAGVEMALIDAVANSIRIPLWRLFGGASDTVTTDITLKVGKNLNSDIEVLKAIRLVHPDCSFILDANEGYTADQAIEVLDRLNEMGVNPVLFEQPVHRDDWEGLRDVSIVAMEKYKVAVAADESCRSLLDAQKIIHGNLAHVINIKLAKLGVLGALEIIDAARKANVALMIGGMVETRIAMGFAGHLAAGLGCFSFVDLDTPLLLSEDPVHGGYEVHMANTNSLVSLWTSLQVYKRPWPWWFPSLGQRWIGMSSQLSLLLKLPSGFLYKYCALPLISCGSTVYFY</sequence>